<dbReference type="Pfam" id="PF00078">
    <property type="entry name" value="RVT_1"/>
    <property type="match status" value="1"/>
</dbReference>
<evidence type="ECO:0000259" key="2">
    <source>
        <dbReference type="PROSITE" id="PS50878"/>
    </source>
</evidence>
<dbReference type="InterPro" id="IPR044730">
    <property type="entry name" value="RNase_H-like_dom_plant"/>
</dbReference>
<gene>
    <name evidence="4" type="primary">LOC113737334</name>
</gene>
<dbReference type="InterPro" id="IPR000477">
    <property type="entry name" value="RT_dom"/>
</dbReference>
<evidence type="ECO:0000313" key="4">
    <source>
        <dbReference type="RefSeq" id="XP_071939808.1"/>
    </source>
</evidence>
<dbReference type="CDD" id="cd01650">
    <property type="entry name" value="RT_nLTR_like"/>
    <property type="match status" value="1"/>
</dbReference>
<dbReference type="Gene3D" id="3.30.420.10">
    <property type="entry name" value="Ribonuclease H-like superfamily/Ribonuclease H"/>
    <property type="match status" value="1"/>
</dbReference>
<evidence type="ECO:0000313" key="3">
    <source>
        <dbReference type="Proteomes" id="UP001652660"/>
    </source>
</evidence>
<organism evidence="3 4">
    <name type="scientific">Coffea arabica</name>
    <name type="common">Arabian coffee</name>
    <dbReference type="NCBI Taxonomy" id="13443"/>
    <lineage>
        <taxon>Eukaryota</taxon>
        <taxon>Viridiplantae</taxon>
        <taxon>Streptophyta</taxon>
        <taxon>Embryophyta</taxon>
        <taxon>Tracheophyta</taxon>
        <taxon>Spermatophyta</taxon>
        <taxon>Magnoliopsida</taxon>
        <taxon>eudicotyledons</taxon>
        <taxon>Gunneridae</taxon>
        <taxon>Pentapetalae</taxon>
        <taxon>asterids</taxon>
        <taxon>lamiids</taxon>
        <taxon>Gentianales</taxon>
        <taxon>Rubiaceae</taxon>
        <taxon>Ixoroideae</taxon>
        <taxon>Gardenieae complex</taxon>
        <taxon>Bertiereae - Coffeeae clade</taxon>
        <taxon>Coffeeae</taxon>
        <taxon>Coffea</taxon>
    </lineage>
</organism>
<proteinExistence type="predicted"/>
<sequence length="1249" mass="142706">MGDFNDICSNGEKWGGNERSEGSFRDFKGFISENELVDIGFVGVPWTWCNTWEGEGEVKERLDRCLGSVGWVQVYEKVTCEHIGMEASDHCLLMVDTKPQQRNGRRRFFFDQRWAKDKATVPVIRTAWGKVQDGSRMYKVTRKIRECRVALIEWNRSTKGNAKLKIQEIKEQLKVAREAGELCNKGVIATLKFQLSKAYKEEELYWSQKSRNRWLKEGDKNTAFFHQSVLAKRKRNRISVLQKSDGNWCWSDKEIEEEMCNHYNELFMSTNPTEFEEVLQGIPCTISNLMNAQLIKPVDEGEIKKAIFSMFPNKAPGVDGMSPCFFQSYWNIINADIVHAISSFFHTGNLLKAFNETIISLIPKVDNPVMLANFRPISLCNVLYKIISKILANRLKRVLKHCISPSQSAFIPGRQILDNVIIAHELLHFLKSKRAGKVGFMTLKLDMSKAYDRVEWKFLGRIMMQMGFCPTFVRWIMTCISTVAYSFNLNGQKVGRVKPSRGIRQGDPLSPYLFIICTEGLSNLIKKAVDNKHLTGIKICRDSPMVSHLFFADDSLLCCKASKKEAQKLKEVLRIYGQASGQVVNFDKSAMFLSRNSPKRIRGEVSKVLDNMKEANSGKYLGLPMTIGRDKNQVFGFLMNNIISKLQSWKQKLLSQGGKEVLIKAVIMAMPTYIMSCFKLPKGLCKAVSAKIARFWWGGGEQENKVHWVRWSKLSEVKGKGGMGFRDLEASNLAMLAKQIWRIVINPNLLVSKVLKARYMKEEDWLGQQPPNNASWCWKSMHKGGELLQKGLWKRVGDGRSVRIWQDKWIPGLVDGRVPTARPVGCHLEFVNELIEGGKWNIGLLQLWFNEDIVNQIYNIPLSLYNRKDRLFWKHSKSGIYTVKTGYVIAKEEKEVTNQRPAPNPETSWEIRKHTVWKTLWSLNIKLKLKHFLWRCLQNGLATKDALYKRFGIGNKFCHCCGEDLETIEHIFFTCPTAQVIWKIAPVRWEGLAKLQGNLWRWWEAVLQAAKKSEGVGRIQLTANILWQIWKARNKVTFQQEITDAKNIVDKAQQEWIEYEAAMESDTGPNSESEKATPIQQRWEPPKEGTIRINTDAAISAKMVRSGLGIIARNWRGEVVRAKGITARRKGIAATEEALAIRGALEMAQIAGWTTIEVQSDCKHVVSLINMDNGQDCSLQTILDDIDVQKGNFESCTFTFVPRTVNQCSHELAQFAAKATRDFEWEGSFPAWLSSLVRKDMGVVTPFCN</sequence>
<dbReference type="RefSeq" id="XP_071939808.1">
    <property type="nucleotide sequence ID" value="XM_072083707.1"/>
</dbReference>
<keyword evidence="3" id="KW-1185">Reference proteome</keyword>
<feature type="region of interest" description="Disordered" evidence="1">
    <location>
        <begin position="1062"/>
        <end position="1082"/>
    </location>
</feature>
<dbReference type="SUPFAM" id="SSF56219">
    <property type="entry name" value="DNase I-like"/>
    <property type="match status" value="1"/>
</dbReference>
<feature type="domain" description="Reverse transcriptase" evidence="2">
    <location>
        <begin position="343"/>
        <end position="625"/>
    </location>
</feature>
<protein>
    <recommendedName>
        <fullName evidence="2">Reverse transcriptase domain-containing protein</fullName>
    </recommendedName>
</protein>
<dbReference type="PANTHER" id="PTHR33116:SF86">
    <property type="entry name" value="REVERSE TRANSCRIPTASE DOMAIN-CONTAINING PROTEIN"/>
    <property type="match status" value="1"/>
</dbReference>
<dbReference type="PANTHER" id="PTHR33116">
    <property type="entry name" value="REVERSE TRANSCRIPTASE ZINC-BINDING DOMAIN-CONTAINING PROTEIN-RELATED-RELATED"/>
    <property type="match status" value="1"/>
</dbReference>
<reference evidence="4" key="1">
    <citation type="submission" date="2025-08" db="UniProtKB">
        <authorList>
            <consortium name="RefSeq"/>
        </authorList>
    </citation>
    <scope>IDENTIFICATION</scope>
    <source>
        <tissue evidence="4">Leaves</tissue>
    </source>
</reference>
<name>A0ABM4X6Z4_COFAR</name>
<dbReference type="PROSITE" id="PS50878">
    <property type="entry name" value="RT_POL"/>
    <property type="match status" value="1"/>
</dbReference>
<evidence type="ECO:0000256" key="1">
    <source>
        <dbReference type="SAM" id="MobiDB-lite"/>
    </source>
</evidence>
<dbReference type="InterPro" id="IPR043502">
    <property type="entry name" value="DNA/RNA_pol_sf"/>
</dbReference>
<dbReference type="SUPFAM" id="SSF56672">
    <property type="entry name" value="DNA/RNA polymerases"/>
    <property type="match status" value="1"/>
</dbReference>
<dbReference type="InterPro" id="IPR002156">
    <property type="entry name" value="RNaseH_domain"/>
</dbReference>
<dbReference type="Proteomes" id="UP001652660">
    <property type="component" value="Chromosome 3e"/>
</dbReference>
<accession>A0ABM4X6Z4</accession>
<dbReference type="InterPro" id="IPR036691">
    <property type="entry name" value="Endo/exonu/phosph_ase_sf"/>
</dbReference>
<dbReference type="InterPro" id="IPR036397">
    <property type="entry name" value="RNaseH_sf"/>
</dbReference>
<dbReference type="Pfam" id="PF13966">
    <property type="entry name" value="zf-RVT"/>
    <property type="match status" value="1"/>
</dbReference>
<dbReference type="Gene3D" id="3.60.10.10">
    <property type="entry name" value="Endonuclease/exonuclease/phosphatase"/>
    <property type="match status" value="1"/>
</dbReference>
<dbReference type="Pfam" id="PF13456">
    <property type="entry name" value="RVT_3"/>
    <property type="match status" value="1"/>
</dbReference>
<dbReference type="GeneID" id="113737334"/>
<dbReference type="InterPro" id="IPR012337">
    <property type="entry name" value="RNaseH-like_sf"/>
</dbReference>
<dbReference type="CDD" id="cd06222">
    <property type="entry name" value="RNase_H_like"/>
    <property type="match status" value="1"/>
</dbReference>
<dbReference type="SUPFAM" id="SSF53098">
    <property type="entry name" value="Ribonuclease H-like"/>
    <property type="match status" value="1"/>
</dbReference>
<dbReference type="InterPro" id="IPR026960">
    <property type="entry name" value="RVT-Znf"/>
</dbReference>